<keyword evidence="1" id="KW-1133">Transmembrane helix</keyword>
<name>A0A921I692_9BACE</name>
<dbReference type="InterPro" id="IPR049458">
    <property type="entry name" value="EpsG-like"/>
</dbReference>
<dbReference type="RefSeq" id="WP_270702503.1">
    <property type="nucleotide sequence ID" value="NZ_BAABZH010000001.1"/>
</dbReference>
<organism evidence="2 3">
    <name type="scientific">Bacteroides xylanisolvens</name>
    <dbReference type="NCBI Taxonomy" id="371601"/>
    <lineage>
        <taxon>Bacteria</taxon>
        <taxon>Pseudomonadati</taxon>
        <taxon>Bacteroidota</taxon>
        <taxon>Bacteroidia</taxon>
        <taxon>Bacteroidales</taxon>
        <taxon>Bacteroidaceae</taxon>
        <taxon>Bacteroides</taxon>
    </lineage>
</organism>
<reference evidence="2" key="1">
    <citation type="journal article" date="2021" name="PeerJ">
        <title>Extensive microbial diversity within the chicken gut microbiome revealed by metagenomics and culture.</title>
        <authorList>
            <person name="Gilroy R."/>
            <person name="Ravi A."/>
            <person name="Getino M."/>
            <person name="Pursley I."/>
            <person name="Horton D.L."/>
            <person name="Alikhan N.F."/>
            <person name="Baker D."/>
            <person name="Gharbi K."/>
            <person name="Hall N."/>
            <person name="Watson M."/>
            <person name="Adriaenssens E.M."/>
            <person name="Foster-Nyarko E."/>
            <person name="Jarju S."/>
            <person name="Secka A."/>
            <person name="Antonio M."/>
            <person name="Oren A."/>
            <person name="Chaudhuri R.R."/>
            <person name="La Ragione R."/>
            <person name="Hildebrand F."/>
            <person name="Pallen M.J."/>
        </authorList>
    </citation>
    <scope>NUCLEOTIDE SEQUENCE</scope>
    <source>
        <strain evidence="2">CHK154-13316</strain>
    </source>
</reference>
<feature type="transmembrane region" description="Helical" evidence="1">
    <location>
        <begin position="159"/>
        <end position="185"/>
    </location>
</feature>
<protein>
    <submittedName>
        <fullName evidence="2">EpsG family protein</fullName>
    </submittedName>
</protein>
<evidence type="ECO:0000313" key="3">
    <source>
        <dbReference type="Proteomes" id="UP000747074"/>
    </source>
</evidence>
<feature type="transmembrane region" description="Helical" evidence="1">
    <location>
        <begin position="283"/>
        <end position="302"/>
    </location>
</feature>
<dbReference type="EMBL" id="DYVL01000123">
    <property type="protein sequence ID" value="HJG12298.1"/>
    <property type="molecule type" value="Genomic_DNA"/>
</dbReference>
<gene>
    <name evidence="2" type="ORF">K8V07_10245</name>
</gene>
<evidence type="ECO:0000313" key="2">
    <source>
        <dbReference type="EMBL" id="HJG12298.1"/>
    </source>
</evidence>
<feature type="transmembrane region" description="Helical" evidence="1">
    <location>
        <begin position="78"/>
        <end position="93"/>
    </location>
</feature>
<dbReference type="AlphaFoldDB" id="A0A921I692"/>
<feature type="transmembrane region" description="Helical" evidence="1">
    <location>
        <begin position="205"/>
        <end position="224"/>
    </location>
</feature>
<evidence type="ECO:0000256" key="1">
    <source>
        <dbReference type="SAM" id="Phobius"/>
    </source>
</evidence>
<feature type="transmembrane region" description="Helical" evidence="1">
    <location>
        <begin position="128"/>
        <end position="147"/>
    </location>
</feature>
<feature type="transmembrane region" description="Helical" evidence="1">
    <location>
        <begin position="231"/>
        <end position="248"/>
    </location>
</feature>
<proteinExistence type="predicted"/>
<keyword evidence="1" id="KW-0472">Membrane</keyword>
<keyword evidence="1" id="KW-0812">Transmembrane</keyword>
<dbReference type="Proteomes" id="UP000747074">
    <property type="component" value="Unassembled WGS sequence"/>
</dbReference>
<feature type="transmembrane region" description="Helical" evidence="1">
    <location>
        <begin position="53"/>
        <end position="72"/>
    </location>
</feature>
<reference evidence="2" key="2">
    <citation type="submission" date="2021-09" db="EMBL/GenBank/DDBJ databases">
        <authorList>
            <person name="Gilroy R."/>
        </authorList>
    </citation>
    <scope>NUCLEOTIDE SEQUENCE</scope>
    <source>
        <strain evidence="2">CHK154-13316</strain>
    </source>
</reference>
<comment type="caution">
    <text evidence="2">The sequence shown here is derived from an EMBL/GenBank/DDBJ whole genome shotgun (WGS) entry which is preliminary data.</text>
</comment>
<sequence>MLILLAVIRYDTVTDYYSYIDIFARIRQGEIEWFVYEPLFHILNIIFSFTSRGYIFVIMICTLLPYLALYIYAKKYNVLYWSALLFYLLGYITQFDNAVRQDVAIGLFVFSIPYAIKKEKMKFSMLNLVGVGFHYTAFICFIFYPLLQYTRKVKISFPKYMVIIILLFFLVVSGLCFHFFSFVMAHIPFFSDYVIFLDFFKSHDGLGLGALFRFLILLLPVFLYQNDQREEIKFCVNMSFFCIVVEILCSDFSFLVRTANYLFAFKIISLALVLKEKKWRFSLAYRLIIVLFFFYVNTRYIISYYGTENVFYTILSDNAKGYLIYERQVNRNLEWDEDMVKDRSKLIRYEP</sequence>
<dbReference type="Pfam" id="PF14897">
    <property type="entry name" value="EpsG"/>
    <property type="match status" value="1"/>
</dbReference>
<accession>A0A921I692</accession>